<accession>A0A841GV59</accession>
<evidence type="ECO:0008006" key="3">
    <source>
        <dbReference type="Google" id="ProtNLM"/>
    </source>
</evidence>
<dbReference type="Proteomes" id="UP000582837">
    <property type="component" value="Unassembled WGS sequence"/>
</dbReference>
<organism evidence="1 2">
    <name type="scientific">Longimicrobium terrae</name>
    <dbReference type="NCBI Taxonomy" id="1639882"/>
    <lineage>
        <taxon>Bacteria</taxon>
        <taxon>Pseudomonadati</taxon>
        <taxon>Gemmatimonadota</taxon>
        <taxon>Longimicrobiia</taxon>
        <taxon>Longimicrobiales</taxon>
        <taxon>Longimicrobiaceae</taxon>
        <taxon>Longimicrobium</taxon>
    </lineage>
</organism>
<reference evidence="1 2" key="1">
    <citation type="submission" date="2020-08" db="EMBL/GenBank/DDBJ databases">
        <title>Genomic Encyclopedia of Type Strains, Phase IV (KMG-IV): sequencing the most valuable type-strain genomes for metagenomic binning, comparative biology and taxonomic classification.</title>
        <authorList>
            <person name="Goeker M."/>
        </authorList>
    </citation>
    <scope>NUCLEOTIDE SEQUENCE [LARGE SCALE GENOMIC DNA]</scope>
    <source>
        <strain evidence="1 2">DSM 29007</strain>
    </source>
</reference>
<dbReference type="InterPro" id="IPR039498">
    <property type="entry name" value="NTP_transf_5"/>
</dbReference>
<gene>
    <name evidence="1" type="ORF">HNQ61_000176</name>
</gene>
<evidence type="ECO:0000313" key="1">
    <source>
        <dbReference type="EMBL" id="MBB6068565.1"/>
    </source>
</evidence>
<keyword evidence="2" id="KW-1185">Reference proteome</keyword>
<sequence length="384" mass="40482">MKPRPAAPSASAPPPPPDEVAGALRLRSWALRALWEAPVSAPPAEPARAWSLFLRADRCALPLAGRLDARGGWEGIAPDAAAELRRVSMIEVKRALSAQAELRRVSAVLRQLGWNALVLKGGTYLMQGNPPVDVHDVDVLLRPEQAGPLGEALTRAGGYRTVGEDAAPGTPGRWEGAVRAAAGAVAVEVHFDVPFLGRAGDPWEGALPLGPAGLFRLSPALHLWHVLVHGVTHHPERRGAIRDLLVLAAARRDCAPDDLARVHAVVRTHPHRALMAAALRMAEEAAGGSPPVDRFAAPSALRFMLMTRGDGTRRTMVVHSVAAAACEGPAELLREVLGGSGDDDTTLGPPGPLWSLLRIGSRVGALPSAFRWARSARALAASAS</sequence>
<comment type="caution">
    <text evidence="1">The sequence shown here is derived from an EMBL/GenBank/DDBJ whole genome shotgun (WGS) entry which is preliminary data.</text>
</comment>
<dbReference type="EMBL" id="JACHIA010000001">
    <property type="protein sequence ID" value="MBB6068565.1"/>
    <property type="molecule type" value="Genomic_DNA"/>
</dbReference>
<name>A0A841GV59_9BACT</name>
<dbReference type="Pfam" id="PF14907">
    <property type="entry name" value="NTP_transf_5"/>
    <property type="match status" value="1"/>
</dbReference>
<dbReference type="RefSeq" id="WP_170030759.1">
    <property type="nucleotide sequence ID" value="NZ_JABDTL010000001.1"/>
</dbReference>
<proteinExistence type="predicted"/>
<protein>
    <recommendedName>
        <fullName evidence="3">Nucleotidyltransferase family protein</fullName>
    </recommendedName>
</protein>
<evidence type="ECO:0000313" key="2">
    <source>
        <dbReference type="Proteomes" id="UP000582837"/>
    </source>
</evidence>
<dbReference type="AlphaFoldDB" id="A0A841GV59"/>